<accession>A0A450RV62</accession>
<protein>
    <submittedName>
        <fullName evidence="2">Uncharacterized protein</fullName>
    </submittedName>
</protein>
<feature type="compositionally biased region" description="Basic and acidic residues" evidence="1">
    <location>
        <begin position="44"/>
        <end position="57"/>
    </location>
</feature>
<dbReference type="EMBL" id="CAADEX010000003">
    <property type="protein sequence ID" value="VFJ42907.1"/>
    <property type="molecule type" value="Genomic_DNA"/>
</dbReference>
<proteinExistence type="predicted"/>
<gene>
    <name evidence="2" type="ORF">BECKDK2373B_GA0170837_100346</name>
</gene>
<evidence type="ECO:0000256" key="1">
    <source>
        <dbReference type="SAM" id="MobiDB-lite"/>
    </source>
</evidence>
<organism evidence="2">
    <name type="scientific">Candidatus Kentrum sp. DK</name>
    <dbReference type="NCBI Taxonomy" id="2126562"/>
    <lineage>
        <taxon>Bacteria</taxon>
        <taxon>Pseudomonadati</taxon>
        <taxon>Pseudomonadota</taxon>
        <taxon>Gammaproteobacteria</taxon>
        <taxon>Candidatus Kentrum</taxon>
    </lineage>
</organism>
<sequence length="57" mass="5985">MGVGQLPAPAVGVEKPSHTPGGGLEPLVIDGKIEPFQDASGRFQVHDTSKPPLPDRR</sequence>
<dbReference type="AlphaFoldDB" id="A0A450RV62"/>
<feature type="region of interest" description="Disordered" evidence="1">
    <location>
        <begin position="1"/>
        <end position="57"/>
    </location>
</feature>
<evidence type="ECO:0000313" key="2">
    <source>
        <dbReference type="EMBL" id="VFJ42907.1"/>
    </source>
</evidence>
<name>A0A450RV62_9GAMM</name>
<reference evidence="2" key="1">
    <citation type="submission" date="2019-02" db="EMBL/GenBank/DDBJ databases">
        <authorList>
            <person name="Gruber-Vodicka R. H."/>
            <person name="Seah K. B. B."/>
        </authorList>
    </citation>
    <scope>NUCLEOTIDE SEQUENCE</scope>
    <source>
        <strain evidence="2">BECK_DK47</strain>
    </source>
</reference>